<dbReference type="Gene3D" id="3.30.200.20">
    <property type="entry name" value="Phosphorylase Kinase, domain 1"/>
    <property type="match status" value="1"/>
</dbReference>
<evidence type="ECO:0000256" key="8">
    <source>
        <dbReference type="ARBA" id="ARBA00048679"/>
    </source>
</evidence>
<keyword evidence="5" id="KW-0418">Kinase</keyword>
<keyword evidence="13" id="KW-1185">Reference proteome</keyword>
<evidence type="ECO:0000256" key="10">
    <source>
        <dbReference type="SAM" id="MobiDB-lite"/>
    </source>
</evidence>
<evidence type="ECO:0000256" key="7">
    <source>
        <dbReference type="ARBA" id="ARBA00047899"/>
    </source>
</evidence>
<feature type="binding site" evidence="9">
    <location>
        <position position="214"/>
    </location>
    <ligand>
        <name>ATP</name>
        <dbReference type="ChEBI" id="CHEBI:30616"/>
    </ligand>
</feature>
<accession>A0A2V1AT53</accession>
<dbReference type="GO" id="GO:0050684">
    <property type="term" value="P:regulation of mRNA processing"/>
    <property type="evidence" value="ECO:0007669"/>
    <property type="project" value="TreeGrafter"/>
</dbReference>
<feature type="domain" description="Protein kinase" evidence="11">
    <location>
        <begin position="185"/>
        <end position="672"/>
    </location>
</feature>
<feature type="compositionally biased region" description="Basic and acidic residues" evidence="10">
    <location>
        <begin position="110"/>
        <end position="138"/>
    </location>
</feature>
<dbReference type="FunFam" id="1.10.510.10:FF:000409">
    <property type="entry name" value="CMGC/SRPK protein kinase"/>
    <property type="match status" value="1"/>
</dbReference>
<dbReference type="PROSITE" id="PS00108">
    <property type="entry name" value="PROTEIN_KINASE_ST"/>
    <property type="match status" value="1"/>
</dbReference>
<sequence>MPKHKSNLSIAIKKADTESQAAQKKAKTRTQNHETTSLKSNDSVLDSLAECVEPRESSSISSSFNLLPGFNGPGNLGTSLPSVRSFRPELTPITTTFEDQSEEQLNNLIRRESESADKESTSLKSKISKDELQTKMEEHDEADEASDSEDELNAVNPENEEDLKDYVPGGYHTCHIGETYKNKKYTLVRKLGWGHFSTVWLARDNDKQCHVAMKIVRSAKQYTDTAVDEIKLLDKVTTSDTHHPGHEHVIQLLDTFSHEGPNGVHVCMVFEVLGENLLGLIRRYKHKGIPVVFVKQIAKQLLSALDFLHRKCGVIHTDIKPENVLIEIGDVEQIVRMVEQEEHQAKLQRKLSRTKSQSGAASQSNSTPSTSTQNTPQIKHAQLAEKVRPSVEMASPSLGRNGRRSRRQTLITGSQPLPSPLRSFNKSFTNIHTLSSSSQNTPIQKVVSHGSFTNTSDAETSEQMEKSLNNSLSSMYISNSSGTFMGPNRDNGDESFVNNSSLIINEDELISVKIADLGNSCWVHHHFTDEIQTRQYRSPEVLLGYHWGASADLWSFACLMFELLTGDYLFDPRSGKSYSKDDDHIAQIIELIGPFSRTMLKESYYARDFFSSRGELLRISKLKPWGLKDVLIEKYKFPVSDAIEISDFLSPMLTLQPEKRADAGGMVNHPWLSDALGLENVVLERPVGGSGEDIPGWAHEIDPQSQGNRFFFRH</sequence>
<dbReference type="EMBL" id="PKFO01000003">
    <property type="protein sequence ID" value="PVH20121.1"/>
    <property type="molecule type" value="Genomic_DNA"/>
</dbReference>
<dbReference type="GO" id="GO:0005737">
    <property type="term" value="C:cytoplasm"/>
    <property type="evidence" value="ECO:0007669"/>
    <property type="project" value="TreeGrafter"/>
</dbReference>
<dbReference type="SMART" id="SM00220">
    <property type="entry name" value="S_TKc"/>
    <property type="match status" value="1"/>
</dbReference>
<keyword evidence="4 9" id="KW-0547">Nucleotide-binding</keyword>
<dbReference type="VEuPathDB" id="FungiDB:CXQ85_001901"/>
<evidence type="ECO:0000256" key="1">
    <source>
        <dbReference type="ARBA" id="ARBA00012513"/>
    </source>
</evidence>
<protein>
    <recommendedName>
        <fullName evidence="1">non-specific serine/threonine protein kinase</fullName>
        <ecNumber evidence="1">2.7.11.1</ecNumber>
    </recommendedName>
</protein>
<comment type="catalytic activity">
    <reaction evidence="8">
        <text>L-seryl-[protein] + ATP = O-phospho-L-seryl-[protein] + ADP + H(+)</text>
        <dbReference type="Rhea" id="RHEA:17989"/>
        <dbReference type="Rhea" id="RHEA-COMP:9863"/>
        <dbReference type="Rhea" id="RHEA-COMP:11604"/>
        <dbReference type="ChEBI" id="CHEBI:15378"/>
        <dbReference type="ChEBI" id="CHEBI:29999"/>
        <dbReference type="ChEBI" id="CHEBI:30616"/>
        <dbReference type="ChEBI" id="CHEBI:83421"/>
        <dbReference type="ChEBI" id="CHEBI:456216"/>
        <dbReference type="EC" id="2.7.11.1"/>
    </reaction>
</comment>
<feature type="compositionally biased region" description="Polar residues" evidence="10">
    <location>
        <begin position="33"/>
        <end position="44"/>
    </location>
</feature>
<evidence type="ECO:0000313" key="12">
    <source>
        <dbReference type="EMBL" id="PVH20121.1"/>
    </source>
</evidence>
<dbReference type="GO" id="GO:0005634">
    <property type="term" value="C:nucleus"/>
    <property type="evidence" value="ECO:0007669"/>
    <property type="project" value="TreeGrafter"/>
</dbReference>
<dbReference type="OrthoDB" id="2649at2759"/>
<dbReference type="AlphaFoldDB" id="A0A2V1AT53"/>
<dbReference type="InterPro" id="IPR017441">
    <property type="entry name" value="Protein_kinase_ATP_BS"/>
</dbReference>
<dbReference type="Gene3D" id="1.10.510.10">
    <property type="entry name" value="Transferase(Phosphotransferase) domain 1"/>
    <property type="match status" value="1"/>
</dbReference>
<evidence type="ECO:0000256" key="2">
    <source>
        <dbReference type="ARBA" id="ARBA00022527"/>
    </source>
</evidence>
<keyword evidence="6 9" id="KW-0067">ATP-binding</keyword>
<dbReference type="InterPro" id="IPR008271">
    <property type="entry name" value="Ser/Thr_kinase_AS"/>
</dbReference>
<dbReference type="CDD" id="cd14136">
    <property type="entry name" value="STKc_SRPK"/>
    <property type="match status" value="1"/>
</dbReference>
<evidence type="ECO:0000256" key="6">
    <source>
        <dbReference type="ARBA" id="ARBA00022840"/>
    </source>
</evidence>
<comment type="caution">
    <text evidence="12">The sequence shown here is derived from an EMBL/GenBank/DDBJ whole genome shotgun (WGS) entry which is preliminary data.</text>
</comment>
<keyword evidence="2" id="KW-0723">Serine/threonine-protein kinase</keyword>
<dbReference type="FunFam" id="3.30.200.20:FF:000076">
    <property type="entry name" value="CMGC/SRPK protein kinase"/>
    <property type="match status" value="1"/>
</dbReference>
<dbReference type="Proteomes" id="UP000244309">
    <property type="component" value="Unassembled WGS sequence"/>
</dbReference>
<feature type="region of interest" description="Disordered" evidence="10">
    <location>
        <begin position="1"/>
        <end position="44"/>
    </location>
</feature>
<evidence type="ECO:0000259" key="11">
    <source>
        <dbReference type="PROSITE" id="PS50011"/>
    </source>
</evidence>
<evidence type="ECO:0000256" key="9">
    <source>
        <dbReference type="PROSITE-ProRule" id="PRU10141"/>
    </source>
</evidence>
<proteinExistence type="predicted"/>
<dbReference type="GO" id="GO:0005524">
    <property type="term" value="F:ATP binding"/>
    <property type="evidence" value="ECO:0007669"/>
    <property type="project" value="UniProtKB-UniRule"/>
</dbReference>
<dbReference type="EC" id="2.7.11.1" evidence="1"/>
<evidence type="ECO:0000313" key="13">
    <source>
        <dbReference type="Proteomes" id="UP000244309"/>
    </source>
</evidence>
<feature type="compositionally biased region" description="Polar residues" evidence="10">
    <location>
        <begin position="408"/>
        <end position="422"/>
    </location>
</feature>
<dbReference type="STRING" id="45357.A0A2V1AT53"/>
<dbReference type="InterPro" id="IPR051334">
    <property type="entry name" value="SRPK"/>
</dbReference>
<feature type="region of interest" description="Disordered" evidence="10">
    <location>
        <begin position="110"/>
        <end position="166"/>
    </location>
</feature>
<comment type="catalytic activity">
    <reaction evidence="7">
        <text>L-threonyl-[protein] + ATP = O-phospho-L-threonyl-[protein] + ADP + H(+)</text>
        <dbReference type="Rhea" id="RHEA:46608"/>
        <dbReference type="Rhea" id="RHEA-COMP:11060"/>
        <dbReference type="Rhea" id="RHEA-COMP:11605"/>
        <dbReference type="ChEBI" id="CHEBI:15378"/>
        <dbReference type="ChEBI" id="CHEBI:30013"/>
        <dbReference type="ChEBI" id="CHEBI:30616"/>
        <dbReference type="ChEBI" id="CHEBI:61977"/>
        <dbReference type="ChEBI" id="CHEBI:456216"/>
        <dbReference type="EC" id="2.7.11.1"/>
    </reaction>
</comment>
<dbReference type="PROSITE" id="PS00107">
    <property type="entry name" value="PROTEIN_KINASE_ATP"/>
    <property type="match status" value="1"/>
</dbReference>
<dbReference type="GO" id="GO:0004674">
    <property type="term" value="F:protein serine/threonine kinase activity"/>
    <property type="evidence" value="ECO:0007669"/>
    <property type="project" value="UniProtKB-KW"/>
</dbReference>
<evidence type="ECO:0000256" key="3">
    <source>
        <dbReference type="ARBA" id="ARBA00022679"/>
    </source>
</evidence>
<feature type="compositionally biased region" description="Low complexity" evidence="10">
    <location>
        <begin position="362"/>
        <end position="377"/>
    </location>
</feature>
<dbReference type="SUPFAM" id="SSF56112">
    <property type="entry name" value="Protein kinase-like (PK-like)"/>
    <property type="match status" value="1"/>
</dbReference>
<dbReference type="PANTHER" id="PTHR47634">
    <property type="entry name" value="PROTEIN KINASE DOMAIN-CONTAINING PROTEIN-RELATED"/>
    <property type="match status" value="1"/>
</dbReference>
<dbReference type="RefSeq" id="XP_025341061.1">
    <property type="nucleotide sequence ID" value="XM_025485596.1"/>
</dbReference>
<organism evidence="12 13">
    <name type="scientific">Candidozyma haemuli</name>
    <dbReference type="NCBI Taxonomy" id="45357"/>
    <lineage>
        <taxon>Eukaryota</taxon>
        <taxon>Fungi</taxon>
        <taxon>Dikarya</taxon>
        <taxon>Ascomycota</taxon>
        <taxon>Saccharomycotina</taxon>
        <taxon>Pichiomycetes</taxon>
        <taxon>Metschnikowiaceae</taxon>
        <taxon>Candidozyma</taxon>
    </lineage>
</organism>
<gene>
    <name evidence="12" type="ORF">CXQ85_001901</name>
</gene>
<dbReference type="Pfam" id="PF00069">
    <property type="entry name" value="Pkinase"/>
    <property type="match status" value="2"/>
</dbReference>
<dbReference type="GO" id="GO:0000245">
    <property type="term" value="P:spliceosomal complex assembly"/>
    <property type="evidence" value="ECO:0007669"/>
    <property type="project" value="TreeGrafter"/>
</dbReference>
<feature type="compositionally biased region" description="Acidic residues" evidence="10">
    <location>
        <begin position="139"/>
        <end position="163"/>
    </location>
</feature>
<evidence type="ECO:0000256" key="5">
    <source>
        <dbReference type="ARBA" id="ARBA00022777"/>
    </source>
</evidence>
<dbReference type="GO" id="GO:0030447">
    <property type="term" value="P:filamentous growth"/>
    <property type="evidence" value="ECO:0007669"/>
    <property type="project" value="UniProtKB-ARBA"/>
</dbReference>
<keyword evidence="3" id="KW-0808">Transferase</keyword>
<name>A0A2V1AT53_9ASCO</name>
<dbReference type="GeneID" id="37007232"/>
<feature type="region of interest" description="Disordered" evidence="10">
    <location>
        <begin position="345"/>
        <end position="422"/>
    </location>
</feature>
<dbReference type="PANTHER" id="PTHR47634:SF9">
    <property type="entry name" value="PROTEIN KINASE DOMAIN-CONTAINING PROTEIN-RELATED"/>
    <property type="match status" value="1"/>
</dbReference>
<dbReference type="InterPro" id="IPR011009">
    <property type="entry name" value="Kinase-like_dom_sf"/>
</dbReference>
<dbReference type="PROSITE" id="PS50011">
    <property type="entry name" value="PROTEIN_KINASE_DOM"/>
    <property type="match status" value="1"/>
</dbReference>
<evidence type="ECO:0000256" key="4">
    <source>
        <dbReference type="ARBA" id="ARBA00022741"/>
    </source>
</evidence>
<dbReference type="InterPro" id="IPR000719">
    <property type="entry name" value="Prot_kinase_dom"/>
</dbReference>
<reference evidence="12 13" key="1">
    <citation type="submission" date="2017-12" db="EMBL/GenBank/DDBJ databases">
        <title>Genome Sequence of a Multidrug-Resistant Candida haemulonii Isolate from a Patient with Chronic Leg Ulcers in Israel.</title>
        <authorList>
            <person name="Chow N.A."/>
            <person name="Gade L."/>
            <person name="Batra D."/>
            <person name="Rowe L.A."/>
            <person name="Ben-Ami R."/>
            <person name="Loparev V.N."/>
            <person name="Litvintseva A.P."/>
        </authorList>
    </citation>
    <scope>NUCLEOTIDE SEQUENCE [LARGE SCALE GENOMIC DNA]</scope>
    <source>
        <strain evidence="12 13">B11899</strain>
    </source>
</reference>